<comment type="caution">
    <text evidence="1">The sequence shown here is derived from an EMBL/GenBank/DDBJ whole genome shotgun (WGS) entry which is preliminary data.</text>
</comment>
<proteinExistence type="predicted"/>
<protein>
    <submittedName>
        <fullName evidence="1">Uncharacterized protein</fullName>
    </submittedName>
</protein>
<dbReference type="Proteomes" id="UP000604825">
    <property type="component" value="Unassembled WGS sequence"/>
</dbReference>
<evidence type="ECO:0000313" key="2">
    <source>
        <dbReference type="Proteomes" id="UP000604825"/>
    </source>
</evidence>
<gene>
    <name evidence="1" type="ORF">NCGR_LOCUS46820</name>
</gene>
<evidence type="ECO:0000313" key="1">
    <source>
        <dbReference type="EMBL" id="CAD6263515.1"/>
    </source>
</evidence>
<keyword evidence="2" id="KW-1185">Reference proteome</keyword>
<dbReference type="EMBL" id="CAJGYO010000012">
    <property type="protein sequence ID" value="CAD6263515.1"/>
    <property type="molecule type" value="Genomic_DNA"/>
</dbReference>
<dbReference type="AlphaFoldDB" id="A0A811QWE8"/>
<accession>A0A811QWE8</accession>
<name>A0A811QWE8_9POAL</name>
<reference evidence="1" key="1">
    <citation type="submission" date="2020-10" db="EMBL/GenBank/DDBJ databases">
        <authorList>
            <person name="Han B."/>
            <person name="Lu T."/>
            <person name="Zhao Q."/>
            <person name="Huang X."/>
            <person name="Zhao Y."/>
        </authorList>
    </citation>
    <scope>NUCLEOTIDE SEQUENCE</scope>
</reference>
<organism evidence="1 2">
    <name type="scientific">Miscanthus lutarioriparius</name>
    <dbReference type="NCBI Taxonomy" id="422564"/>
    <lineage>
        <taxon>Eukaryota</taxon>
        <taxon>Viridiplantae</taxon>
        <taxon>Streptophyta</taxon>
        <taxon>Embryophyta</taxon>
        <taxon>Tracheophyta</taxon>
        <taxon>Spermatophyta</taxon>
        <taxon>Magnoliopsida</taxon>
        <taxon>Liliopsida</taxon>
        <taxon>Poales</taxon>
        <taxon>Poaceae</taxon>
        <taxon>PACMAD clade</taxon>
        <taxon>Panicoideae</taxon>
        <taxon>Andropogonodae</taxon>
        <taxon>Andropogoneae</taxon>
        <taxon>Saccharinae</taxon>
        <taxon>Miscanthus</taxon>
    </lineage>
</organism>
<sequence>MARGGVCGAADFHDGELAIHDSELAASHNHSEAAAALVRLGGGGGAVDPVHYTVDQAGADADPFGENHKRLSSSQQNIVGNIRATQQGIRAQQIPFYEVQPGSKISK</sequence>